<keyword evidence="1" id="KW-0472">Membrane</keyword>
<feature type="transmembrane region" description="Helical" evidence="1">
    <location>
        <begin position="133"/>
        <end position="154"/>
    </location>
</feature>
<keyword evidence="3" id="KW-1185">Reference proteome</keyword>
<dbReference type="AlphaFoldDB" id="A0ABD2WED4"/>
<name>A0ABD2WED4_9HYME</name>
<reference evidence="2 3" key="1">
    <citation type="journal article" date="2024" name="bioRxiv">
        <title>A reference genome for Trichogramma kaykai: A tiny desert-dwelling parasitoid wasp with competing sex-ratio distorters.</title>
        <authorList>
            <person name="Culotta J."/>
            <person name="Lindsey A.R."/>
        </authorList>
    </citation>
    <scope>NUCLEOTIDE SEQUENCE [LARGE SCALE GENOMIC DNA]</scope>
    <source>
        <strain evidence="2 3">KSX58</strain>
    </source>
</reference>
<accession>A0ABD2WED4</accession>
<protein>
    <submittedName>
        <fullName evidence="2">Uncharacterized protein</fullName>
    </submittedName>
</protein>
<sequence length="164" mass="18993">MERTGPIQTLNMEELKIINKWRFIRDLLLEYLDTKFATVAIIQSISMIYMVPNLQRVRNGSRCSTRFEGKNIATLHAIIRRHNRTLEYGKKMRIIVHCTFFMTNCSYGAYLIFGTIAIKKISWKTDGALAVKNLVTFAACSSDLFLCVLLVTIYKNYHLKQAME</sequence>
<evidence type="ECO:0000256" key="1">
    <source>
        <dbReference type="SAM" id="Phobius"/>
    </source>
</evidence>
<gene>
    <name evidence="2" type="ORF">TKK_013784</name>
</gene>
<dbReference type="EMBL" id="JBJJXI010000109">
    <property type="protein sequence ID" value="KAL3391450.1"/>
    <property type="molecule type" value="Genomic_DNA"/>
</dbReference>
<dbReference type="Proteomes" id="UP001627154">
    <property type="component" value="Unassembled WGS sequence"/>
</dbReference>
<keyword evidence="1" id="KW-0812">Transmembrane</keyword>
<organism evidence="2 3">
    <name type="scientific">Trichogramma kaykai</name>
    <dbReference type="NCBI Taxonomy" id="54128"/>
    <lineage>
        <taxon>Eukaryota</taxon>
        <taxon>Metazoa</taxon>
        <taxon>Ecdysozoa</taxon>
        <taxon>Arthropoda</taxon>
        <taxon>Hexapoda</taxon>
        <taxon>Insecta</taxon>
        <taxon>Pterygota</taxon>
        <taxon>Neoptera</taxon>
        <taxon>Endopterygota</taxon>
        <taxon>Hymenoptera</taxon>
        <taxon>Apocrita</taxon>
        <taxon>Proctotrupomorpha</taxon>
        <taxon>Chalcidoidea</taxon>
        <taxon>Trichogrammatidae</taxon>
        <taxon>Trichogramma</taxon>
    </lineage>
</organism>
<feature type="transmembrane region" description="Helical" evidence="1">
    <location>
        <begin position="94"/>
        <end position="113"/>
    </location>
</feature>
<proteinExistence type="predicted"/>
<comment type="caution">
    <text evidence="2">The sequence shown here is derived from an EMBL/GenBank/DDBJ whole genome shotgun (WGS) entry which is preliminary data.</text>
</comment>
<evidence type="ECO:0000313" key="2">
    <source>
        <dbReference type="EMBL" id="KAL3391450.1"/>
    </source>
</evidence>
<keyword evidence="1" id="KW-1133">Transmembrane helix</keyword>
<evidence type="ECO:0000313" key="3">
    <source>
        <dbReference type="Proteomes" id="UP001627154"/>
    </source>
</evidence>